<feature type="transmembrane region" description="Helical" evidence="3">
    <location>
        <begin position="38"/>
        <end position="57"/>
    </location>
</feature>
<evidence type="ECO:0000313" key="5">
    <source>
        <dbReference type="Proteomes" id="UP001456524"/>
    </source>
</evidence>
<dbReference type="Proteomes" id="UP001456524">
    <property type="component" value="Unassembled WGS sequence"/>
</dbReference>
<keyword evidence="3" id="KW-0472">Membrane</keyword>
<keyword evidence="3" id="KW-1133">Transmembrane helix</keyword>
<protein>
    <recommendedName>
        <fullName evidence="2">Altered inheritance of mitochondria protein 6</fullName>
    </recommendedName>
</protein>
<dbReference type="PANTHER" id="PTHR31571">
    <property type="entry name" value="ALTERED INHERITANCE OF MITOCHONDRIA PROTEIN 6"/>
    <property type="match status" value="1"/>
</dbReference>
<evidence type="ECO:0000313" key="4">
    <source>
        <dbReference type="EMBL" id="KAK8159216.1"/>
    </source>
</evidence>
<evidence type="ECO:0000256" key="3">
    <source>
        <dbReference type="SAM" id="Phobius"/>
    </source>
</evidence>
<organism evidence="4 5">
    <name type="scientific">Phyllosticta citrichinensis</name>
    <dbReference type="NCBI Taxonomy" id="1130410"/>
    <lineage>
        <taxon>Eukaryota</taxon>
        <taxon>Fungi</taxon>
        <taxon>Dikarya</taxon>
        <taxon>Ascomycota</taxon>
        <taxon>Pezizomycotina</taxon>
        <taxon>Dothideomycetes</taxon>
        <taxon>Dothideomycetes incertae sedis</taxon>
        <taxon>Botryosphaeriales</taxon>
        <taxon>Phyllostictaceae</taxon>
        <taxon>Phyllosticta</taxon>
    </lineage>
</organism>
<dbReference type="EMBL" id="JBBWUH010000008">
    <property type="protein sequence ID" value="KAK8159216.1"/>
    <property type="molecule type" value="Genomic_DNA"/>
</dbReference>
<keyword evidence="3" id="KW-0812">Transmembrane</keyword>
<dbReference type="PANTHER" id="PTHR31571:SF1">
    <property type="entry name" value="ALTERED INHERITANCE OF MITOCHONDRIA PROTEIN 6"/>
    <property type="match status" value="1"/>
</dbReference>
<dbReference type="SUPFAM" id="SSF51695">
    <property type="entry name" value="PLC-like phosphodiesterases"/>
    <property type="match status" value="1"/>
</dbReference>
<keyword evidence="5" id="KW-1185">Reference proteome</keyword>
<gene>
    <name evidence="4" type="ORF">IWX90DRAFT_293762</name>
</gene>
<reference evidence="4 5" key="1">
    <citation type="journal article" date="2022" name="G3 (Bethesda)">
        <title>Enemy or ally: a genomic approach to elucidate the lifestyle of Phyllosticta citrichinaensis.</title>
        <authorList>
            <person name="Buijs V.A."/>
            <person name="Groenewald J.Z."/>
            <person name="Haridas S."/>
            <person name="LaButti K.M."/>
            <person name="Lipzen A."/>
            <person name="Martin F.M."/>
            <person name="Barry K."/>
            <person name="Grigoriev I.V."/>
            <person name="Crous P.W."/>
            <person name="Seidl M.F."/>
        </authorList>
    </citation>
    <scope>NUCLEOTIDE SEQUENCE [LARGE SCALE GENOMIC DNA]</scope>
    <source>
        <strain evidence="4 5">CBS 129764</strain>
    </source>
</reference>
<comment type="similarity">
    <text evidence="1">Belongs to the AIM6 family.</text>
</comment>
<comment type="caution">
    <text evidence="4">The sequence shown here is derived from an EMBL/GenBank/DDBJ whole genome shotgun (WGS) entry which is preliminary data.</text>
</comment>
<accession>A0ABR1XKF7</accession>
<name>A0ABR1XKF7_9PEZI</name>
<sequence length="368" mass="41133">MLCLPWSKKHSYSPLIPVEEPTTRYAARRLRRRSLIRLVRIPMAILLLLSILLLLVFPQEGHGKKKQWLDTVGNWRSPVYGVEPIPCHSHNDYLRSPPLFAALGTGCASVETDIYFDGEELYVSHNEEDRTRNATLSSLYIEPLTEILKAANSGRGDGAKGPQAGVFGAAPSQSLVLVIDFKTSASEAWPHVNEALEPLRQRGWLEHWNGTNRVPGPVTVVGSGGVSYKLVTANNTYRDIFLDAPLDSLEDKSDVKKKSMFKYNSSNSHYASAKLDTATGIDITWTGFRQKAGIRKVRGQIHEARSRGLLPRYWGTPGKPRLFRKTLWQVLIRESVGVLNVDDLAAVRELRWTLPWKNSGPAAVNSQQ</sequence>
<proteinExistence type="inferred from homology"/>
<dbReference type="InterPro" id="IPR051236">
    <property type="entry name" value="HAT_RTT109-like"/>
</dbReference>
<evidence type="ECO:0000256" key="1">
    <source>
        <dbReference type="ARBA" id="ARBA00008858"/>
    </source>
</evidence>
<dbReference type="InterPro" id="IPR017946">
    <property type="entry name" value="PLC-like_Pdiesterase_TIM-brl"/>
</dbReference>
<evidence type="ECO:0000256" key="2">
    <source>
        <dbReference type="ARBA" id="ARBA00014286"/>
    </source>
</evidence>